<evidence type="ECO:0000313" key="6">
    <source>
        <dbReference type="Proteomes" id="UP001379235"/>
    </source>
</evidence>
<feature type="domain" description="HTH araC/xylS-type" evidence="4">
    <location>
        <begin position="189"/>
        <end position="289"/>
    </location>
</feature>
<organism evidence="5 6">
    <name type="scientific">Novosphingobium aquae</name>
    <dbReference type="NCBI Taxonomy" id="3133435"/>
    <lineage>
        <taxon>Bacteria</taxon>
        <taxon>Pseudomonadati</taxon>
        <taxon>Pseudomonadota</taxon>
        <taxon>Alphaproteobacteria</taxon>
        <taxon>Sphingomonadales</taxon>
        <taxon>Sphingomonadaceae</taxon>
        <taxon>Novosphingobium</taxon>
    </lineage>
</organism>
<dbReference type="Proteomes" id="UP001379235">
    <property type="component" value="Unassembled WGS sequence"/>
</dbReference>
<dbReference type="EMBL" id="JBBHJY010000003">
    <property type="protein sequence ID" value="MEJ6010008.1"/>
    <property type="molecule type" value="Genomic_DNA"/>
</dbReference>
<sequence length="296" mass="32551">MTAPGQAASAPGRPREIVDAELTGRALEARIVRYDIPAPTGGMLHDAHRYRINMCLTPRPLQARAGYPERWGKHRLDRLGDIFLIPPGETLQVRGESGKQSSLLCAIDRSAIDAVVGRSLDWTDALLGATLDITNARIRNLLFRLTEEVSHPGFASDSMVEALTGELAVEITRFCLEAEEAVLTGGLASWRLRLIDERIADNPVAPSLVELARICNLSVRQLTRGFRTSRACSIGDYVERRRMETAKRMLASGESVKAIAFAMGYASPSSFTFAFRRAVGTSPSQFRQRQLRALDG</sequence>
<protein>
    <submittedName>
        <fullName evidence="5">Helix-turn-helix transcriptional regulator</fullName>
    </submittedName>
</protein>
<keyword evidence="3" id="KW-0804">Transcription</keyword>
<evidence type="ECO:0000313" key="5">
    <source>
        <dbReference type="EMBL" id="MEJ6010008.1"/>
    </source>
</evidence>
<name>A0ABU8S7S3_9SPHN</name>
<dbReference type="InterPro" id="IPR018062">
    <property type="entry name" value="HTH_AraC-typ_CS"/>
</dbReference>
<keyword evidence="6" id="KW-1185">Reference proteome</keyword>
<evidence type="ECO:0000259" key="4">
    <source>
        <dbReference type="PROSITE" id="PS01124"/>
    </source>
</evidence>
<dbReference type="PRINTS" id="PR00032">
    <property type="entry name" value="HTHARAC"/>
</dbReference>
<dbReference type="InterPro" id="IPR018060">
    <property type="entry name" value="HTH_AraC"/>
</dbReference>
<comment type="caution">
    <text evidence="5">The sequence shown here is derived from an EMBL/GenBank/DDBJ whole genome shotgun (WGS) entry which is preliminary data.</text>
</comment>
<dbReference type="InterPro" id="IPR050204">
    <property type="entry name" value="AraC_XylS_family_regulators"/>
</dbReference>
<dbReference type="InterPro" id="IPR009057">
    <property type="entry name" value="Homeodomain-like_sf"/>
</dbReference>
<dbReference type="Pfam" id="PF12833">
    <property type="entry name" value="HTH_18"/>
    <property type="match status" value="1"/>
</dbReference>
<evidence type="ECO:0000256" key="3">
    <source>
        <dbReference type="ARBA" id="ARBA00023163"/>
    </source>
</evidence>
<dbReference type="SMART" id="SM00342">
    <property type="entry name" value="HTH_ARAC"/>
    <property type="match status" value="1"/>
</dbReference>
<keyword evidence="1" id="KW-0805">Transcription regulation</keyword>
<evidence type="ECO:0000256" key="2">
    <source>
        <dbReference type="ARBA" id="ARBA00023125"/>
    </source>
</evidence>
<dbReference type="InterPro" id="IPR020449">
    <property type="entry name" value="Tscrpt_reg_AraC-type_HTH"/>
</dbReference>
<evidence type="ECO:0000256" key="1">
    <source>
        <dbReference type="ARBA" id="ARBA00023015"/>
    </source>
</evidence>
<proteinExistence type="predicted"/>
<dbReference type="PROSITE" id="PS00041">
    <property type="entry name" value="HTH_ARAC_FAMILY_1"/>
    <property type="match status" value="1"/>
</dbReference>
<dbReference type="PANTHER" id="PTHR46796">
    <property type="entry name" value="HTH-TYPE TRANSCRIPTIONAL ACTIVATOR RHAS-RELATED"/>
    <property type="match status" value="1"/>
</dbReference>
<dbReference type="RefSeq" id="WP_339966378.1">
    <property type="nucleotide sequence ID" value="NZ_JBBHJY010000003.1"/>
</dbReference>
<keyword evidence="2" id="KW-0238">DNA-binding</keyword>
<accession>A0ABU8S7S3</accession>
<dbReference type="Gene3D" id="1.10.10.60">
    <property type="entry name" value="Homeodomain-like"/>
    <property type="match status" value="1"/>
</dbReference>
<reference evidence="5 6" key="1">
    <citation type="submission" date="2024-03" db="EMBL/GenBank/DDBJ databases">
        <authorList>
            <person name="Jo J.-H."/>
        </authorList>
    </citation>
    <scope>NUCLEOTIDE SEQUENCE [LARGE SCALE GENOMIC DNA]</scope>
    <source>
        <strain evidence="5 6">AS3R-12</strain>
    </source>
</reference>
<dbReference type="SUPFAM" id="SSF46689">
    <property type="entry name" value="Homeodomain-like"/>
    <property type="match status" value="1"/>
</dbReference>
<dbReference type="PROSITE" id="PS01124">
    <property type="entry name" value="HTH_ARAC_FAMILY_2"/>
    <property type="match status" value="1"/>
</dbReference>
<gene>
    <name evidence="5" type="ORF">WG900_08745</name>
</gene>